<dbReference type="GO" id="GO:0005886">
    <property type="term" value="C:plasma membrane"/>
    <property type="evidence" value="ECO:0007669"/>
    <property type="project" value="UniProtKB-SubCell"/>
</dbReference>
<comment type="similarity">
    <text evidence="13">Belongs to the ABC transporter superfamily. Glutathione importer (TC 3.A.1.5.11) family.</text>
</comment>
<dbReference type="Pfam" id="PF08352">
    <property type="entry name" value="oligo_HPY"/>
    <property type="match status" value="2"/>
</dbReference>
<geneLocation type="plasmid" evidence="18 19">
    <name>unnamed6</name>
</geneLocation>
<keyword evidence="11" id="KW-0472">Membrane</keyword>
<keyword evidence="6" id="KW-0677">Repeat</keyword>
<dbReference type="PROSITE" id="PS50893">
    <property type="entry name" value="ABC_TRANSPORTER_2"/>
    <property type="match status" value="2"/>
</dbReference>
<evidence type="ECO:0000256" key="6">
    <source>
        <dbReference type="ARBA" id="ARBA00022737"/>
    </source>
</evidence>
<evidence type="ECO:0000256" key="7">
    <source>
        <dbReference type="ARBA" id="ARBA00022741"/>
    </source>
</evidence>
<keyword evidence="5" id="KW-0997">Cell inner membrane</keyword>
<dbReference type="EC" id="7.4.2.10" evidence="14"/>
<dbReference type="GO" id="GO:0015833">
    <property type="term" value="P:peptide transport"/>
    <property type="evidence" value="ECO:0007669"/>
    <property type="project" value="InterPro"/>
</dbReference>
<dbReference type="InterPro" id="IPR013563">
    <property type="entry name" value="Oligopep_ABC_C"/>
</dbReference>
<accession>A0A4Y5SSR6</accession>
<evidence type="ECO:0000256" key="5">
    <source>
        <dbReference type="ARBA" id="ARBA00022519"/>
    </source>
</evidence>
<keyword evidence="18" id="KW-0614">Plasmid</keyword>
<evidence type="ECO:0000256" key="3">
    <source>
        <dbReference type="ARBA" id="ARBA00022448"/>
    </source>
</evidence>
<dbReference type="EMBL" id="CP040760">
    <property type="protein sequence ID" value="QDA35845.1"/>
    <property type="molecule type" value="Genomic_DNA"/>
</dbReference>
<dbReference type="Proteomes" id="UP000296374">
    <property type="component" value="Plasmid unnamed6"/>
</dbReference>
<evidence type="ECO:0000256" key="2">
    <source>
        <dbReference type="ARBA" id="ARBA00011469"/>
    </source>
</evidence>
<keyword evidence="8" id="KW-0378">Hydrolase</keyword>
<evidence type="ECO:0000256" key="8">
    <source>
        <dbReference type="ARBA" id="ARBA00022801"/>
    </source>
</evidence>
<keyword evidence="3" id="KW-0813">Transport</keyword>
<dbReference type="InterPro" id="IPR050319">
    <property type="entry name" value="ABC_transp_ATP-bind"/>
</dbReference>
<protein>
    <recommendedName>
        <fullName evidence="15">Glutathione import ATP-binding protein GsiA</fullName>
        <ecNumber evidence="14">7.4.2.10</ecNumber>
    </recommendedName>
</protein>
<name>A0A4Y5SSR6_9RHOB</name>
<evidence type="ECO:0000313" key="19">
    <source>
        <dbReference type="Proteomes" id="UP000296374"/>
    </source>
</evidence>
<keyword evidence="7" id="KW-0547">Nucleotide-binding</keyword>
<dbReference type="PANTHER" id="PTHR43776">
    <property type="entry name" value="TRANSPORT ATP-BINDING PROTEIN"/>
    <property type="match status" value="1"/>
</dbReference>
<keyword evidence="10" id="KW-1278">Translocase</keyword>
<evidence type="ECO:0000256" key="1">
    <source>
        <dbReference type="ARBA" id="ARBA00004417"/>
    </source>
</evidence>
<dbReference type="GO" id="GO:0055085">
    <property type="term" value="P:transmembrane transport"/>
    <property type="evidence" value="ECO:0007669"/>
    <property type="project" value="UniProtKB-ARBA"/>
</dbReference>
<dbReference type="NCBIfam" id="NF007739">
    <property type="entry name" value="PRK10419.1"/>
    <property type="match status" value="2"/>
</dbReference>
<proteinExistence type="inferred from homology"/>
<dbReference type="Gene3D" id="3.40.50.300">
    <property type="entry name" value="P-loop containing nucleotide triphosphate hydrolases"/>
    <property type="match status" value="2"/>
</dbReference>
<dbReference type="PROSITE" id="PS00211">
    <property type="entry name" value="ABC_TRANSPORTER_1"/>
    <property type="match status" value="2"/>
</dbReference>
<dbReference type="FunFam" id="3.40.50.300:FF:000016">
    <property type="entry name" value="Oligopeptide ABC transporter ATP-binding component"/>
    <property type="match status" value="2"/>
</dbReference>
<dbReference type="GO" id="GO:0016887">
    <property type="term" value="F:ATP hydrolysis activity"/>
    <property type="evidence" value="ECO:0007669"/>
    <property type="project" value="InterPro"/>
</dbReference>
<comment type="subunit">
    <text evidence="2">The complex is composed of two ATP-binding proteins (GsiA), two transmembrane proteins (GsiC and GsiD) and a solute-binding protein (GsiB).</text>
</comment>
<comment type="subcellular location">
    <subcellularLocation>
        <location evidence="1">Cell inner membrane</location>
        <topology evidence="1">Peripheral membrane protein</topology>
    </subcellularLocation>
</comment>
<dbReference type="GO" id="GO:0005524">
    <property type="term" value="F:ATP binding"/>
    <property type="evidence" value="ECO:0007669"/>
    <property type="project" value="UniProtKB-KW"/>
</dbReference>
<dbReference type="InterPro" id="IPR017871">
    <property type="entry name" value="ABC_transporter-like_CS"/>
</dbReference>
<feature type="domain" description="ABC transporter" evidence="17">
    <location>
        <begin position="6"/>
        <end position="254"/>
    </location>
</feature>
<comment type="function">
    <text evidence="12">Part of the ABC transporter complex GsiABCD involved in glutathione import. Responsible for energy coupling to the transport system.</text>
</comment>
<gene>
    <name evidence="18" type="ORF">E4191_16950</name>
</gene>
<evidence type="ECO:0000256" key="9">
    <source>
        <dbReference type="ARBA" id="ARBA00022840"/>
    </source>
</evidence>
<keyword evidence="9 18" id="KW-0067">ATP-binding</keyword>
<dbReference type="InterPro" id="IPR027417">
    <property type="entry name" value="P-loop_NTPase"/>
</dbReference>
<dbReference type="CDD" id="cd03257">
    <property type="entry name" value="ABC_NikE_OppD_transporters"/>
    <property type="match status" value="2"/>
</dbReference>
<evidence type="ECO:0000256" key="11">
    <source>
        <dbReference type="ARBA" id="ARBA00023136"/>
    </source>
</evidence>
<evidence type="ECO:0000256" key="15">
    <source>
        <dbReference type="ARBA" id="ARBA00041187"/>
    </source>
</evidence>
<dbReference type="NCBIfam" id="NF008453">
    <property type="entry name" value="PRK11308.1"/>
    <property type="match status" value="2"/>
</dbReference>
<feature type="domain" description="ABC transporter" evidence="17">
    <location>
        <begin position="275"/>
        <end position="523"/>
    </location>
</feature>
<organism evidence="18 19">
    <name type="scientific">Paracoccus liaowanqingii</name>
    <dbReference type="NCBI Taxonomy" id="2560053"/>
    <lineage>
        <taxon>Bacteria</taxon>
        <taxon>Pseudomonadati</taxon>
        <taxon>Pseudomonadota</taxon>
        <taxon>Alphaproteobacteria</taxon>
        <taxon>Rhodobacterales</taxon>
        <taxon>Paracoccaceae</taxon>
        <taxon>Paracoccus</taxon>
    </lineage>
</organism>
<dbReference type="InterPro" id="IPR003439">
    <property type="entry name" value="ABC_transporter-like_ATP-bd"/>
</dbReference>
<dbReference type="SMART" id="SM00382">
    <property type="entry name" value="AAA"/>
    <property type="match status" value="2"/>
</dbReference>
<evidence type="ECO:0000256" key="14">
    <source>
        <dbReference type="ARBA" id="ARBA00039050"/>
    </source>
</evidence>
<evidence type="ECO:0000256" key="16">
    <source>
        <dbReference type="ARBA" id="ARBA00047640"/>
    </source>
</evidence>
<reference evidence="19" key="1">
    <citation type="submission" date="2019-05" db="EMBL/GenBank/DDBJ databases">
        <title>Tamlana fucoidanivorans sp. nov., isolated from the surface of algae collected from Fujian province in China.</title>
        <authorList>
            <person name="Li J."/>
        </authorList>
    </citation>
    <scope>NUCLEOTIDE SEQUENCE [LARGE SCALE GENOMIC DNA]</scope>
    <source>
        <strain evidence="19">2251</strain>
        <plasmid evidence="19">unnamed6</plasmid>
    </source>
</reference>
<evidence type="ECO:0000256" key="13">
    <source>
        <dbReference type="ARBA" id="ARBA00038416"/>
    </source>
</evidence>
<dbReference type="RefSeq" id="WP_139615663.1">
    <property type="nucleotide sequence ID" value="NZ_CP040760.1"/>
</dbReference>
<evidence type="ECO:0000256" key="10">
    <source>
        <dbReference type="ARBA" id="ARBA00022967"/>
    </source>
</evidence>
<sequence>MNVLEIRDLDIALPKGADRPYAVQDVSFDLAAGEILCIVGESGSGKSMSANALMGLLPEGVHPVKGRITYQERDLLQTSEEDMRALRGRHIGMIFQEPLSALNPLMRIGAQISEVFEAHGLLTPAARQSRALELLAEVGLPDPAKAIRAYPFQLSGGQRQRVMIAMALALEPKILIADEPTTALDVTTQAQILQLIEDLRRKRNMAVIFITHDFGVVADIADRVIVMQQGLIVEQGAMDDVLLRARHPYTQKLIRAIPGIGGEPKQDMQGTPAILRVKALNKTYTTGGGLFSAPRVVHALNDVTFDLHTGETIGIVGESGSGKSTAGRCLVRLVTPDSGSVEMGGVDMASLKGADLRNNRRRIQMIFQDPYSSLNPRATIGRILTEGPVAYGTPKADALVRARELLALVGLDPSAVTRYPHEFSGGQRQRIGIARALALEPDIIIADEAVSALDVSIQAQVLDLLAGLKRKLNLSMLFITHDLRVAAQVCDRIIVMQQGRVVEMGPADRVLTDPAHAYTRALLQAIPGRNYERALKESIGASS</sequence>
<dbReference type="SUPFAM" id="SSF52540">
    <property type="entry name" value="P-loop containing nucleoside triphosphate hydrolases"/>
    <property type="match status" value="2"/>
</dbReference>
<comment type="catalytic activity">
    <reaction evidence="16">
        <text>glutathione(out) + ATP + H2O = glutathione(in) + ADP + phosphate + H(+)</text>
        <dbReference type="Rhea" id="RHEA:29791"/>
        <dbReference type="ChEBI" id="CHEBI:15377"/>
        <dbReference type="ChEBI" id="CHEBI:15378"/>
        <dbReference type="ChEBI" id="CHEBI:30616"/>
        <dbReference type="ChEBI" id="CHEBI:43474"/>
        <dbReference type="ChEBI" id="CHEBI:57925"/>
        <dbReference type="ChEBI" id="CHEBI:456216"/>
        <dbReference type="EC" id="7.4.2.10"/>
    </reaction>
</comment>
<dbReference type="PANTHER" id="PTHR43776:SF15">
    <property type="entry name" value="GLUTATHIONE IMPORT ATP-BINDING PROTEIN GSIA"/>
    <property type="match status" value="1"/>
</dbReference>
<evidence type="ECO:0000256" key="12">
    <source>
        <dbReference type="ARBA" id="ARBA00037530"/>
    </source>
</evidence>
<evidence type="ECO:0000256" key="4">
    <source>
        <dbReference type="ARBA" id="ARBA00022475"/>
    </source>
</evidence>
<evidence type="ECO:0000313" key="18">
    <source>
        <dbReference type="EMBL" id="QDA35845.1"/>
    </source>
</evidence>
<evidence type="ECO:0000259" key="17">
    <source>
        <dbReference type="PROSITE" id="PS50893"/>
    </source>
</evidence>
<dbReference type="InterPro" id="IPR003593">
    <property type="entry name" value="AAA+_ATPase"/>
</dbReference>
<dbReference type="AlphaFoldDB" id="A0A4Y5SSR6"/>
<keyword evidence="4" id="KW-1003">Cell membrane</keyword>
<dbReference type="Pfam" id="PF00005">
    <property type="entry name" value="ABC_tran"/>
    <property type="match status" value="2"/>
</dbReference>
<dbReference type="KEGG" id="plia:E4191_16950"/>